<dbReference type="Proteomes" id="UP001054252">
    <property type="component" value="Unassembled WGS sequence"/>
</dbReference>
<dbReference type="AlphaFoldDB" id="A0AAV5JW29"/>
<dbReference type="Gene3D" id="3.80.10.10">
    <property type="entry name" value="Ribonuclease Inhibitor"/>
    <property type="match status" value="1"/>
</dbReference>
<sequence length="193" mass="22337">MLSRLSLFGKLPEKFDFGTFPPKLEILTLAVSELSDDSMEELGNLESLKILRLHAHSYMGKKMKCGRGIFPKLQILKLWMLEELEKWEVEEGAMPALEEVEIRCCKKLSNPDGLKELATLKELILTSMKQDFVKELKESLGSNVSIVKENDWKFSSTWWKSNSWSDLWVSAGMSIIIAYLRWRQKQGSRHVWV</sequence>
<feature type="domain" description="Disease resistance R13L4/SHOC-2-like LRR" evidence="2">
    <location>
        <begin position="22"/>
        <end position="126"/>
    </location>
</feature>
<dbReference type="PANTHER" id="PTHR15140">
    <property type="entry name" value="TUBULIN-SPECIFIC CHAPERONE E"/>
    <property type="match status" value="1"/>
</dbReference>
<dbReference type="InterPro" id="IPR055414">
    <property type="entry name" value="LRR_R13L4/SHOC2-like"/>
</dbReference>
<evidence type="ECO:0000313" key="3">
    <source>
        <dbReference type="EMBL" id="GKV14895.1"/>
    </source>
</evidence>
<evidence type="ECO:0000259" key="2">
    <source>
        <dbReference type="Pfam" id="PF23598"/>
    </source>
</evidence>
<dbReference type="Pfam" id="PF23598">
    <property type="entry name" value="LRR_14"/>
    <property type="match status" value="1"/>
</dbReference>
<accession>A0AAV5JW29</accession>
<keyword evidence="1" id="KW-0677">Repeat</keyword>
<evidence type="ECO:0000313" key="4">
    <source>
        <dbReference type="Proteomes" id="UP001054252"/>
    </source>
</evidence>
<gene>
    <name evidence="3" type="ORF">SLEP1_g25698</name>
</gene>
<comment type="caution">
    <text evidence="3">The sequence shown here is derived from an EMBL/GenBank/DDBJ whole genome shotgun (WGS) entry which is preliminary data.</text>
</comment>
<dbReference type="InterPro" id="IPR032675">
    <property type="entry name" value="LRR_dom_sf"/>
</dbReference>
<reference evidence="3 4" key="1">
    <citation type="journal article" date="2021" name="Commun. Biol.">
        <title>The genome of Shorea leprosula (Dipterocarpaceae) highlights the ecological relevance of drought in aseasonal tropical rainforests.</title>
        <authorList>
            <person name="Ng K.K.S."/>
            <person name="Kobayashi M.J."/>
            <person name="Fawcett J.A."/>
            <person name="Hatakeyama M."/>
            <person name="Paape T."/>
            <person name="Ng C.H."/>
            <person name="Ang C.C."/>
            <person name="Tnah L.H."/>
            <person name="Lee C.T."/>
            <person name="Nishiyama T."/>
            <person name="Sese J."/>
            <person name="O'Brien M.J."/>
            <person name="Copetti D."/>
            <person name="Mohd Noor M.I."/>
            <person name="Ong R.C."/>
            <person name="Putra M."/>
            <person name="Sireger I.Z."/>
            <person name="Indrioko S."/>
            <person name="Kosugi Y."/>
            <person name="Izuno A."/>
            <person name="Isagi Y."/>
            <person name="Lee S.L."/>
            <person name="Shimizu K.K."/>
        </authorList>
    </citation>
    <scope>NUCLEOTIDE SEQUENCE [LARGE SCALE GENOMIC DNA]</scope>
    <source>
        <strain evidence="3">214</strain>
    </source>
</reference>
<proteinExistence type="predicted"/>
<dbReference type="EMBL" id="BPVZ01000042">
    <property type="protein sequence ID" value="GKV14895.1"/>
    <property type="molecule type" value="Genomic_DNA"/>
</dbReference>
<dbReference type="PANTHER" id="PTHR15140:SF57">
    <property type="entry name" value="RX N-TERMINAL DOMAIN-CONTAINING PROTEIN"/>
    <property type="match status" value="1"/>
</dbReference>
<protein>
    <recommendedName>
        <fullName evidence="2">Disease resistance R13L4/SHOC-2-like LRR domain-containing protein</fullName>
    </recommendedName>
</protein>
<evidence type="ECO:0000256" key="1">
    <source>
        <dbReference type="ARBA" id="ARBA00022737"/>
    </source>
</evidence>
<organism evidence="3 4">
    <name type="scientific">Rubroshorea leprosula</name>
    <dbReference type="NCBI Taxonomy" id="152421"/>
    <lineage>
        <taxon>Eukaryota</taxon>
        <taxon>Viridiplantae</taxon>
        <taxon>Streptophyta</taxon>
        <taxon>Embryophyta</taxon>
        <taxon>Tracheophyta</taxon>
        <taxon>Spermatophyta</taxon>
        <taxon>Magnoliopsida</taxon>
        <taxon>eudicotyledons</taxon>
        <taxon>Gunneridae</taxon>
        <taxon>Pentapetalae</taxon>
        <taxon>rosids</taxon>
        <taxon>malvids</taxon>
        <taxon>Malvales</taxon>
        <taxon>Dipterocarpaceae</taxon>
        <taxon>Rubroshorea</taxon>
    </lineage>
</organism>
<dbReference type="SUPFAM" id="SSF52058">
    <property type="entry name" value="L domain-like"/>
    <property type="match status" value="1"/>
</dbReference>
<keyword evidence="4" id="KW-1185">Reference proteome</keyword>
<name>A0AAV5JW29_9ROSI</name>